<dbReference type="Proteomes" id="UP001499841">
    <property type="component" value="Unassembled WGS sequence"/>
</dbReference>
<dbReference type="RefSeq" id="WP_345044890.1">
    <property type="nucleotide sequence ID" value="NZ_BAABBA010000029.1"/>
</dbReference>
<sequence>MTDVLNSWDEAEDLIDARTEQAGGDETEAEPTLYYGSVDEFVRDYLRNLYRRRVGPNTSAKWAAEWWRHPEAIVRLEALWRAWEHLRLDPATGMSVWLRDHADYHMGVLLSPDGPFKKSEDANRDGEPLPYTAPPAGMFPEVRS</sequence>
<feature type="region of interest" description="Disordered" evidence="1">
    <location>
        <begin position="115"/>
        <end position="144"/>
    </location>
</feature>
<gene>
    <name evidence="2" type="ORF">GCM10022262_38370</name>
</gene>
<reference evidence="3" key="1">
    <citation type="journal article" date="2019" name="Int. J. Syst. Evol. Microbiol.">
        <title>The Global Catalogue of Microorganisms (GCM) 10K type strain sequencing project: providing services to taxonomists for standard genome sequencing and annotation.</title>
        <authorList>
            <consortium name="The Broad Institute Genomics Platform"/>
            <consortium name="The Broad Institute Genome Sequencing Center for Infectious Disease"/>
            <person name="Wu L."/>
            <person name="Ma J."/>
        </authorList>
    </citation>
    <scope>NUCLEOTIDE SEQUENCE [LARGE SCALE GENOMIC DNA]</scope>
    <source>
        <strain evidence="3">JCM 17459</strain>
    </source>
</reference>
<keyword evidence="3" id="KW-1185">Reference proteome</keyword>
<feature type="compositionally biased region" description="Basic and acidic residues" evidence="1">
    <location>
        <begin position="115"/>
        <end position="127"/>
    </location>
</feature>
<evidence type="ECO:0000313" key="2">
    <source>
        <dbReference type="EMBL" id="GAA3510571.1"/>
    </source>
</evidence>
<proteinExistence type="predicted"/>
<comment type="caution">
    <text evidence="2">The sequence shown here is derived from an EMBL/GenBank/DDBJ whole genome shotgun (WGS) entry which is preliminary data.</text>
</comment>
<dbReference type="EMBL" id="BAABBA010000029">
    <property type="protein sequence ID" value="GAA3510571.1"/>
    <property type="molecule type" value="Genomic_DNA"/>
</dbReference>
<name>A0ABP6UKN3_9MICO</name>
<evidence type="ECO:0000313" key="3">
    <source>
        <dbReference type="Proteomes" id="UP001499841"/>
    </source>
</evidence>
<accession>A0ABP6UKN3</accession>
<protein>
    <recommendedName>
        <fullName evidence="4">DUF4913 domain-containing protein</fullName>
    </recommendedName>
</protein>
<dbReference type="InterPro" id="IPR032584">
    <property type="entry name" value="DUF4913"/>
</dbReference>
<evidence type="ECO:0000256" key="1">
    <source>
        <dbReference type="SAM" id="MobiDB-lite"/>
    </source>
</evidence>
<evidence type="ECO:0008006" key="4">
    <source>
        <dbReference type="Google" id="ProtNLM"/>
    </source>
</evidence>
<dbReference type="Pfam" id="PF16259">
    <property type="entry name" value="DUF4913"/>
    <property type="match status" value="1"/>
</dbReference>
<organism evidence="2 3">
    <name type="scientific">Georgenia daeguensis</name>
    <dbReference type="NCBI Taxonomy" id="908355"/>
    <lineage>
        <taxon>Bacteria</taxon>
        <taxon>Bacillati</taxon>
        <taxon>Actinomycetota</taxon>
        <taxon>Actinomycetes</taxon>
        <taxon>Micrococcales</taxon>
        <taxon>Bogoriellaceae</taxon>
        <taxon>Georgenia</taxon>
    </lineage>
</organism>